<evidence type="ECO:0000313" key="2">
    <source>
        <dbReference type="Proteomes" id="UP001524642"/>
    </source>
</evidence>
<name>A0ABT1X115_9PROT</name>
<dbReference type="Proteomes" id="UP001524642">
    <property type="component" value="Unassembled WGS sequence"/>
</dbReference>
<gene>
    <name evidence="1" type="ORF">NRP21_06995</name>
</gene>
<dbReference type="RefSeq" id="WP_257715454.1">
    <property type="nucleotide sequence ID" value="NZ_JANJOU010000003.1"/>
</dbReference>
<evidence type="ECO:0000313" key="1">
    <source>
        <dbReference type="EMBL" id="MCR0981792.1"/>
    </source>
</evidence>
<comment type="caution">
    <text evidence="1">The sequence shown here is derived from an EMBL/GenBank/DDBJ whole genome shotgun (WGS) entry which is preliminary data.</text>
</comment>
<organism evidence="1 2">
    <name type="scientific">Roseomonas populi</name>
    <dbReference type="NCBI Taxonomy" id="3121582"/>
    <lineage>
        <taxon>Bacteria</taxon>
        <taxon>Pseudomonadati</taxon>
        <taxon>Pseudomonadota</taxon>
        <taxon>Alphaproteobacteria</taxon>
        <taxon>Acetobacterales</taxon>
        <taxon>Roseomonadaceae</taxon>
        <taxon>Roseomonas</taxon>
    </lineage>
</organism>
<protein>
    <recommendedName>
        <fullName evidence="3">Phage tail protein</fullName>
    </recommendedName>
</protein>
<keyword evidence="2" id="KW-1185">Reference proteome</keyword>
<dbReference type="EMBL" id="JANJOU010000003">
    <property type="protein sequence ID" value="MCR0981792.1"/>
    <property type="molecule type" value="Genomic_DNA"/>
</dbReference>
<sequence length="393" mass="40900">MPTPQDYVVLRLSAAAVRTETNTGTDAIGGGAPAAGDWIGGEITVRLPQQTADDPSLTGSLDTNAPIVTGIRPEVTIRMPLRGAGTSGTAPEFGKLMKACRFTELLTATAIGAPTAATAGNAGSATLGTPFAGTAQAYRGMPAALSGNPATSIILPVTNYTALKVAKLPYVFNPVLSTSTLVQVLPNALYAPTSDLTLLKPVTIYGYMNGLRHRIVGAVGTAQLEMVDAQPAFITFTMRGQLLAAYEAVPLPAGSAISRAQPPVWINGVSRLDGLLCNCARMTWDLGVQLVDPENPEAPQGYDSPIPVSATQRITIDPFTNSTRSPTRFGKYQQGQSVEYAAVLGQTDGNRIAVSVPSAIINAFDSSNRNSLGVDQLTLAPNVPDAGVFIAAF</sequence>
<evidence type="ECO:0008006" key="3">
    <source>
        <dbReference type="Google" id="ProtNLM"/>
    </source>
</evidence>
<accession>A0ABT1X115</accession>
<proteinExistence type="predicted"/>
<reference evidence="1 2" key="1">
    <citation type="submission" date="2022-06" db="EMBL/GenBank/DDBJ databases">
        <title>Roseomonas CN29.</title>
        <authorList>
            <person name="Cheng Y."/>
            <person name="He X."/>
        </authorList>
    </citation>
    <scope>NUCLEOTIDE SEQUENCE [LARGE SCALE GENOMIC DNA]</scope>
    <source>
        <strain evidence="1 2">CN29</strain>
    </source>
</reference>